<feature type="transmembrane region" description="Helical" evidence="6">
    <location>
        <begin position="330"/>
        <end position="349"/>
    </location>
</feature>
<keyword evidence="2" id="KW-0813">Transport</keyword>
<name>A0ABY9REQ7_9BURK</name>
<feature type="transmembrane region" description="Helical" evidence="6">
    <location>
        <begin position="63"/>
        <end position="82"/>
    </location>
</feature>
<protein>
    <submittedName>
        <fullName evidence="7">OPT/YSL family transporter</fullName>
    </submittedName>
</protein>
<dbReference type="InterPro" id="IPR004813">
    <property type="entry name" value="OPT"/>
</dbReference>
<evidence type="ECO:0000256" key="1">
    <source>
        <dbReference type="ARBA" id="ARBA00004141"/>
    </source>
</evidence>
<keyword evidence="4 6" id="KW-1133">Transmembrane helix</keyword>
<feature type="transmembrane region" description="Helical" evidence="6">
    <location>
        <begin position="102"/>
        <end position="123"/>
    </location>
</feature>
<feature type="transmembrane region" description="Helical" evidence="6">
    <location>
        <begin position="562"/>
        <end position="582"/>
    </location>
</feature>
<feature type="transmembrane region" description="Helical" evidence="6">
    <location>
        <begin position="594"/>
        <end position="618"/>
    </location>
</feature>
<keyword evidence="5 6" id="KW-0472">Membrane</keyword>
<accession>A0ABY9REQ7</accession>
<dbReference type="InterPro" id="IPR045035">
    <property type="entry name" value="YSL-like"/>
</dbReference>
<organism evidence="7 8">
    <name type="scientific">Undibacterium cyanobacteriorum</name>
    <dbReference type="NCBI Taxonomy" id="3073561"/>
    <lineage>
        <taxon>Bacteria</taxon>
        <taxon>Pseudomonadati</taxon>
        <taxon>Pseudomonadota</taxon>
        <taxon>Betaproteobacteria</taxon>
        <taxon>Burkholderiales</taxon>
        <taxon>Oxalobacteraceae</taxon>
        <taxon>Undibacterium</taxon>
    </lineage>
</organism>
<proteinExistence type="predicted"/>
<feature type="transmembrane region" description="Helical" evidence="6">
    <location>
        <begin position="129"/>
        <end position="149"/>
    </location>
</feature>
<dbReference type="PANTHER" id="PTHR31645">
    <property type="entry name" value="OLIGOPEPTIDE TRANSPORTER YGL114W-RELATED"/>
    <property type="match status" value="1"/>
</dbReference>
<keyword evidence="8" id="KW-1185">Reference proteome</keyword>
<feature type="transmembrane region" description="Helical" evidence="6">
    <location>
        <begin position="638"/>
        <end position="660"/>
    </location>
</feature>
<comment type="subcellular location">
    <subcellularLocation>
        <location evidence="1">Membrane</location>
        <topology evidence="1">Multi-pass membrane protein</topology>
    </subcellularLocation>
</comment>
<evidence type="ECO:0000313" key="8">
    <source>
        <dbReference type="Proteomes" id="UP001181355"/>
    </source>
</evidence>
<evidence type="ECO:0000256" key="4">
    <source>
        <dbReference type="ARBA" id="ARBA00022989"/>
    </source>
</evidence>
<gene>
    <name evidence="7" type="ORF">RF679_11815</name>
</gene>
<feature type="transmembrane region" description="Helical" evidence="6">
    <location>
        <begin position="381"/>
        <end position="399"/>
    </location>
</feature>
<evidence type="ECO:0000256" key="3">
    <source>
        <dbReference type="ARBA" id="ARBA00022692"/>
    </source>
</evidence>
<sequence>MAIQQLTDEQVKTWTRQQKDQWWFENIYRGDMAQLTMRSGLTGFFLGGILSSTAMYIGAKTGISIGVNLISVILAFAIFRSLENAGICKHFTILENNCSQSIATSAGYMTMPLVAALPAYMMISDTIPAWWQMVIWIQIIAILGVLLAFPFKRRFINDEQLPFPEGNACGVVLDNLYSGGAASGANKAKLLTRVAALAAVLQLLMSDGWMKLIQFKILMMDKWAGLAEPWFLKERLDTYYYLGAVKLDLWIPKILGIDFRTLGLRLTLDLALTGVGAMMGLRIATSCLIGALFNFAVLGPLMIQAGEIAPRVGLDGKVVPLSRIEILNQWSLWWAIVMMVVASIISVFAKPEVFQRIFNLFQAKKETTAPAHQDVLRHIEVPLWISFIGVPIFSLLGVWTTHHFFQVPLLLAFLSLALVYLLTIICINSIALTSWVPTSGLAKITQFSIGSLDRSNPASNLIPAGMSAEVASSAAVLLSDIKPGYMLGARPRHQAIGHLIGIFAGTLACVPIFFLLFLPADAEGIRHTARIVSDQFAFPAAMQWKGVAELIAHGFSNLSHSAIVSIVVATVIAIAFELASIFTKGRFPLSAISIGLGVVLPPESVLAMWIGAFFFWLMERRHRHAPKDSAGYQTWVEGAQSIAAGLLAGSALIGIGNAFINVLM</sequence>
<evidence type="ECO:0000256" key="5">
    <source>
        <dbReference type="ARBA" id="ARBA00023136"/>
    </source>
</evidence>
<feature type="transmembrane region" description="Helical" evidence="6">
    <location>
        <begin position="405"/>
        <end position="427"/>
    </location>
</feature>
<feature type="transmembrane region" description="Helical" evidence="6">
    <location>
        <begin position="495"/>
        <end position="518"/>
    </location>
</feature>
<reference evidence="7" key="1">
    <citation type="submission" date="2023-09" db="EMBL/GenBank/DDBJ databases">
        <title>Undibacterium sp. 20NA77.5 isolated from freshwater.</title>
        <authorList>
            <person name="Le V."/>
            <person name="Ko S.-R."/>
            <person name="Ahn C.-Y."/>
            <person name="Oh H.-M."/>
        </authorList>
    </citation>
    <scope>NUCLEOTIDE SEQUENCE</scope>
    <source>
        <strain evidence="7">20NA77.5</strain>
    </source>
</reference>
<evidence type="ECO:0000313" key="7">
    <source>
        <dbReference type="EMBL" id="WMW79333.1"/>
    </source>
</evidence>
<dbReference type="EMBL" id="CP133720">
    <property type="protein sequence ID" value="WMW79333.1"/>
    <property type="molecule type" value="Genomic_DNA"/>
</dbReference>
<dbReference type="Pfam" id="PF03169">
    <property type="entry name" value="OPT"/>
    <property type="match status" value="1"/>
</dbReference>
<dbReference type="PANTHER" id="PTHR31645:SF0">
    <property type="entry name" value="OLIGOPEPTIDE TRANSPORTER YGL114W-RELATED"/>
    <property type="match status" value="1"/>
</dbReference>
<keyword evidence="3 6" id="KW-0812">Transmembrane</keyword>
<feature type="transmembrane region" description="Helical" evidence="6">
    <location>
        <begin position="39"/>
        <end position="57"/>
    </location>
</feature>
<dbReference type="RefSeq" id="WP_309480831.1">
    <property type="nucleotide sequence ID" value="NZ_CP133720.1"/>
</dbReference>
<evidence type="ECO:0000256" key="6">
    <source>
        <dbReference type="SAM" id="Phobius"/>
    </source>
</evidence>
<evidence type="ECO:0000256" key="2">
    <source>
        <dbReference type="ARBA" id="ARBA00022448"/>
    </source>
</evidence>
<dbReference type="Proteomes" id="UP001181355">
    <property type="component" value="Chromosome"/>
</dbReference>